<dbReference type="Proteomes" id="UP000190027">
    <property type="component" value="Unassembled WGS sequence"/>
</dbReference>
<organism evidence="2 3">
    <name type="scientific">Paucidesulfovibrio gracilis DSM 16080</name>
    <dbReference type="NCBI Taxonomy" id="1121449"/>
    <lineage>
        <taxon>Bacteria</taxon>
        <taxon>Pseudomonadati</taxon>
        <taxon>Thermodesulfobacteriota</taxon>
        <taxon>Desulfovibrionia</taxon>
        <taxon>Desulfovibrionales</taxon>
        <taxon>Desulfovibrionaceae</taxon>
        <taxon>Paucidesulfovibrio</taxon>
    </lineage>
</organism>
<proteinExistence type="predicted"/>
<dbReference type="EMBL" id="FUYC01000002">
    <property type="protein sequence ID" value="SKA74904.1"/>
    <property type="molecule type" value="Genomic_DNA"/>
</dbReference>
<dbReference type="RefSeq" id="WP_078716350.1">
    <property type="nucleotide sequence ID" value="NZ_FUYC01000002.1"/>
</dbReference>
<dbReference type="OrthoDB" id="9810976at2"/>
<dbReference type="STRING" id="1121449.SAMN02745704_00796"/>
<accession>A0A1T4WC71</accession>
<protein>
    <recommendedName>
        <fullName evidence="4">AsmA family protein</fullName>
    </recommendedName>
</protein>
<keyword evidence="3" id="KW-1185">Reference proteome</keyword>
<reference evidence="2 3" key="1">
    <citation type="submission" date="2017-02" db="EMBL/GenBank/DDBJ databases">
        <authorList>
            <person name="Peterson S.W."/>
        </authorList>
    </citation>
    <scope>NUCLEOTIDE SEQUENCE [LARGE SCALE GENOMIC DNA]</scope>
    <source>
        <strain evidence="2 3">DSM 16080</strain>
    </source>
</reference>
<sequence length="265" mass="27761">MKKLLLIGAAAVVLVVGILVYVLLNVDSIVEMGVNEFGPKVTQTEVHLDNADIGLFSGSGALNGLRVGNPVNRGFKPRDLLAVGTISVQLDRDSLLSDTIIIHEIVIDAPAIVYETQGKMDNFEALLKNIQESTGGSKAEASGESEPAGEQPAESKPSKKLIIENVYVRNGQVTADITGLPGEGLSLDLPEIHIADIGKESGGTTPAKAAAKLVDGLYDGLQQAFKDSGDIVMQGGEWLMDQAGGATQGAQEEVEGAVDELKGLF</sequence>
<dbReference type="AlphaFoldDB" id="A0A1T4WC71"/>
<gene>
    <name evidence="2" type="ORF">SAMN02745704_00796</name>
</gene>
<name>A0A1T4WC71_9BACT</name>
<evidence type="ECO:0008006" key="4">
    <source>
        <dbReference type="Google" id="ProtNLM"/>
    </source>
</evidence>
<evidence type="ECO:0000313" key="2">
    <source>
        <dbReference type="EMBL" id="SKA74904.1"/>
    </source>
</evidence>
<evidence type="ECO:0000313" key="3">
    <source>
        <dbReference type="Proteomes" id="UP000190027"/>
    </source>
</evidence>
<evidence type="ECO:0000256" key="1">
    <source>
        <dbReference type="SAM" id="MobiDB-lite"/>
    </source>
</evidence>
<feature type="region of interest" description="Disordered" evidence="1">
    <location>
        <begin position="134"/>
        <end position="157"/>
    </location>
</feature>
<feature type="compositionally biased region" description="Low complexity" evidence="1">
    <location>
        <begin position="134"/>
        <end position="150"/>
    </location>
</feature>